<dbReference type="GO" id="GO:0000287">
    <property type="term" value="F:magnesium ion binding"/>
    <property type="evidence" value="ECO:0007669"/>
    <property type="project" value="InterPro"/>
</dbReference>
<evidence type="ECO:0000313" key="8">
    <source>
        <dbReference type="Proteomes" id="UP000179467"/>
    </source>
</evidence>
<dbReference type="PANTHER" id="PTHR11241:SF0">
    <property type="entry name" value="DEOXYURIDINE 5'-TRIPHOSPHATE NUCLEOTIDOHYDROLASE"/>
    <property type="match status" value="1"/>
</dbReference>
<evidence type="ECO:0000256" key="1">
    <source>
        <dbReference type="ARBA" id="ARBA00006581"/>
    </source>
</evidence>
<dbReference type="GO" id="GO:0004170">
    <property type="term" value="F:dUTP diphosphatase activity"/>
    <property type="evidence" value="ECO:0007669"/>
    <property type="project" value="UniProtKB-EC"/>
</dbReference>
<dbReference type="GO" id="GO:0006226">
    <property type="term" value="P:dUMP biosynthetic process"/>
    <property type="evidence" value="ECO:0007669"/>
    <property type="project" value="InterPro"/>
</dbReference>
<dbReference type="OrthoDB" id="9809956at2"/>
<dbReference type="CDD" id="cd07557">
    <property type="entry name" value="trimeric_dUTPase"/>
    <property type="match status" value="1"/>
</dbReference>
<dbReference type="InterPro" id="IPR008181">
    <property type="entry name" value="dUTPase"/>
</dbReference>
<dbReference type="NCBIfam" id="NF001862">
    <property type="entry name" value="PRK00601.1"/>
    <property type="match status" value="1"/>
</dbReference>
<dbReference type="GO" id="GO:0046081">
    <property type="term" value="P:dUTP catabolic process"/>
    <property type="evidence" value="ECO:0007669"/>
    <property type="project" value="InterPro"/>
</dbReference>
<comment type="catalytic activity">
    <reaction evidence="5">
        <text>dUTP + H2O = dUMP + diphosphate + H(+)</text>
        <dbReference type="Rhea" id="RHEA:10248"/>
        <dbReference type="ChEBI" id="CHEBI:15377"/>
        <dbReference type="ChEBI" id="CHEBI:15378"/>
        <dbReference type="ChEBI" id="CHEBI:33019"/>
        <dbReference type="ChEBI" id="CHEBI:61555"/>
        <dbReference type="ChEBI" id="CHEBI:246422"/>
        <dbReference type="EC" id="3.6.1.23"/>
    </reaction>
</comment>
<dbReference type="SUPFAM" id="SSF51283">
    <property type="entry name" value="dUTPase-like"/>
    <property type="match status" value="1"/>
</dbReference>
<keyword evidence="4" id="KW-0546">Nucleotide metabolism</keyword>
<dbReference type="EC" id="3.6.1.23" evidence="2"/>
<evidence type="ECO:0000256" key="3">
    <source>
        <dbReference type="ARBA" id="ARBA00022801"/>
    </source>
</evidence>
<name>A0A1S1HBK4_9SPHN</name>
<evidence type="ECO:0000256" key="4">
    <source>
        <dbReference type="ARBA" id="ARBA00023080"/>
    </source>
</evidence>
<protein>
    <recommendedName>
        <fullName evidence="2">dUTP diphosphatase</fullName>
        <ecNumber evidence="2">3.6.1.23</ecNumber>
    </recommendedName>
</protein>
<dbReference type="InterPro" id="IPR036157">
    <property type="entry name" value="dUTPase-like_sf"/>
</dbReference>
<keyword evidence="3 7" id="KW-0378">Hydrolase</keyword>
<reference evidence="7 8" key="1">
    <citation type="submission" date="2016-09" db="EMBL/GenBank/DDBJ databases">
        <title>Metabolic pathway, cell adaptation mechanisms and a novel monoxygenase revealed through proteogenomic-transcription analysis of a Sphingomonas haloaromaticamans strain degrading the fungicide ortho-phenylphenol.</title>
        <authorList>
            <person name="Perruchon C."/>
            <person name="Papadopoulou E.S."/>
            <person name="Rousidou C."/>
            <person name="Vasileiadis S."/>
            <person name="Tanou G."/>
            <person name="Amoutzias G."/>
            <person name="Molassiotis A."/>
            <person name="Karpouzas D.G."/>
        </authorList>
    </citation>
    <scope>NUCLEOTIDE SEQUENCE [LARGE SCALE GENOMIC DNA]</scope>
    <source>
        <strain evidence="7 8">P3</strain>
    </source>
</reference>
<comment type="similarity">
    <text evidence="1">Belongs to the dUTPase family.</text>
</comment>
<organism evidence="7 8">
    <name type="scientific">Edaphosphingomonas haloaromaticamans</name>
    <dbReference type="NCBI Taxonomy" id="653954"/>
    <lineage>
        <taxon>Bacteria</taxon>
        <taxon>Pseudomonadati</taxon>
        <taxon>Pseudomonadota</taxon>
        <taxon>Alphaproteobacteria</taxon>
        <taxon>Sphingomonadales</taxon>
        <taxon>Rhizorhabdaceae</taxon>
        <taxon>Edaphosphingomonas</taxon>
    </lineage>
</organism>
<dbReference type="InterPro" id="IPR033704">
    <property type="entry name" value="dUTPase_trimeric"/>
</dbReference>
<dbReference type="RefSeq" id="WP_015459746.1">
    <property type="nucleotide sequence ID" value="NZ_MIPT01000001.1"/>
</dbReference>
<dbReference type="Pfam" id="PF00692">
    <property type="entry name" value="dUTPase"/>
    <property type="match status" value="1"/>
</dbReference>
<dbReference type="InterPro" id="IPR029054">
    <property type="entry name" value="dUTPase-like"/>
</dbReference>
<evidence type="ECO:0000259" key="6">
    <source>
        <dbReference type="Pfam" id="PF00692"/>
    </source>
</evidence>
<dbReference type="PANTHER" id="PTHR11241">
    <property type="entry name" value="DEOXYURIDINE 5'-TRIPHOSPHATE NUCLEOTIDOHYDROLASE"/>
    <property type="match status" value="1"/>
</dbReference>
<evidence type="ECO:0000313" key="7">
    <source>
        <dbReference type="EMBL" id="OHT19192.1"/>
    </source>
</evidence>
<dbReference type="EMBL" id="MIPT01000001">
    <property type="protein sequence ID" value="OHT19192.1"/>
    <property type="molecule type" value="Genomic_DNA"/>
</dbReference>
<dbReference type="AlphaFoldDB" id="A0A1S1HBK4"/>
<keyword evidence="8" id="KW-1185">Reference proteome</keyword>
<accession>A0A1S1HBK4</accession>
<sequence length="162" mass="17157">MSFDPRPTIELKIVDPRLAEWGLPQYQTDLSAGIDLHACIDAPIAVEAQAPAILIPSGIAVLMNDPNMVAFLLARSGLGHKKGLVLGQAVGTIDADYANQIFISTWNRNPPGSDPILIEPGDRIAQLVFLPILRPQFAVVDEFSATTGRGLGGFGSTGVARG</sequence>
<feature type="domain" description="dUTPase-like" evidence="6">
    <location>
        <begin position="20"/>
        <end position="158"/>
    </location>
</feature>
<evidence type="ECO:0000256" key="2">
    <source>
        <dbReference type="ARBA" id="ARBA00012379"/>
    </source>
</evidence>
<comment type="caution">
    <text evidence="7">The sequence shown here is derived from an EMBL/GenBank/DDBJ whole genome shotgun (WGS) entry which is preliminary data.</text>
</comment>
<dbReference type="Proteomes" id="UP000179467">
    <property type="component" value="Unassembled WGS sequence"/>
</dbReference>
<evidence type="ECO:0000256" key="5">
    <source>
        <dbReference type="ARBA" id="ARBA00047686"/>
    </source>
</evidence>
<dbReference type="NCBIfam" id="TIGR00576">
    <property type="entry name" value="dut"/>
    <property type="match status" value="1"/>
</dbReference>
<dbReference type="Gene3D" id="2.70.40.10">
    <property type="match status" value="1"/>
</dbReference>
<proteinExistence type="inferred from homology"/>
<gene>
    <name evidence="7" type="primary">dut</name>
    <name evidence="7" type="ORF">BHE75_01175</name>
</gene>